<dbReference type="Pfam" id="PF00931">
    <property type="entry name" value="NB-ARC"/>
    <property type="match status" value="1"/>
</dbReference>
<dbReference type="GO" id="GO:0098542">
    <property type="term" value="P:defense response to other organism"/>
    <property type="evidence" value="ECO:0007669"/>
    <property type="project" value="TreeGrafter"/>
</dbReference>
<dbReference type="AlphaFoldDB" id="A0A7N0VFG0"/>
<feature type="domain" description="NB-ARC" evidence="4">
    <location>
        <begin position="67"/>
        <end position="240"/>
    </location>
</feature>
<accession>A0A7N0VFG0</accession>
<dbReference type="InterPro" id="IPR027417">
    <property type="entry name" value="P-loop_NTPase"/>
</dbReference>
<dbReference type="Gene3D" id="1.10.8.430">
    <property type="entry name" value="Helical domain of apoptotic protease-activating factors"/>
    <property type="match status" value="1"/>
</dbReference>
<dbReference type="InterPro" id="IPR036388">
    <property type="entry name" value="WH-like_DNA-bd_sf"/>
</dbReference>
<protein>
    <submittedName>
        <fullName evidence="6">Uncharacterized protein</fullName>
    </submittedName>
</protein>
<keyword evidence="7" id="KW-1185">Reference proteome</keyword>
<dbReference type="InterPro" id="IPR042197">
    <property type="entry name" value="Apaf_helical"/>
</dbReference>
<dbReference type="FunFam" id="3.40.50.300:FF:001091">
    <property type="entry name" value="Probable disease resistance protein At1g61300"/>
    <property type="match status" value="1"/>
</dbReference>
<name>A0A7N0VFG0_KALFE</name>
<dbReference type="InterPro" id="IPR058922">
    <property type="entry name" value="WHD_DRP"/>
</dbReference>
<dbReference type="Gramene" id="Kaladp0734s0008.1.v1.1">
    <property type="protein sequence ID" value="Kaladp0734s0008.1.v1.1.CDS.1"/>
    <property type="gene ID" value="Kaladp0734s0008.v1.1"/>
</dbReference>
<dbReference type="Gene3D" id="1.10.10.10">
    <property type="entry name" value="Winged helix-like DNA-binding domain superfamily/Winged helix DNA-binding domain"/>
    <property type="match status" value="1"/>
</dbReference>
<dbReference type="FunFam" id="1.10.10.10:FF:000322">
    <property type="entry name" value="Probable disease resistance protein At1g63360"/>
    <property type="match status" value="1"/>
</dbReference>
<sequence>MFSRKGRLSAQAKEIKLPVDGILKNKETYGIRLDYGSPKDGAAQQNSDNALDQRRRNVEKEDMVGFDQQFREVMDMLMPDDGVQGEELRVVSIIGMGGLGKTTLARKIFRSEQTKMHFGTHVWVVVSEHIEAKHVLKNILQCLKVNIEKDYDDYLKELMKEQLDRRKYLIVLDDLWTPNQWEEFKSYLLTDQKRGSRILLTSRIENVANVASTDSTTYHFNPLGDDDAWRLFNKKAVKGEECPSNLEDIGEGIVSKCKGLPLAIIVLGGSLSTAEAKPSFRYWSKILDDTSWHPDSDNDCSKLLSLSYRNLPPHLRMCFLYVGVSPEDFEILAKDLCLLWVAEGFINRQSRELEEDEAEKYLMNLADRNLIMIFKRKSDGSIKSCRIHNLLGDMYMKEAERCNLYQVGVVGA</sequence>
<organism evidence="6 7">
    <name type="scientific">Kalanchoe fedtschenkoi</name>
    <name type="common">Lavender scallops</name>
    <name type="synonym">South American air plant</name>
    <dbReference type="NCBI Taxonomy" id="63787"/>
    <lineage>
        <taxon>Eukaryota</taxon>
        <taxon>Viridiplantae</taxon>
        <taxon>Streptophyta</taxon>
        <taxon>Embryophyta</taxon>
        <taxon>Tracheophyta</taxon>
        <taxon>Spermatophyta</taxon>
        <taxon>Magnoliopsida</taxon>
        <taxon>eudicotyledons</taxon>
        <taxon>Gunneridae</taxon>
        <taxon>Pentapetalae</taxon>
        <taxon>Saxifragales</taxon>
        <taxon>Crassulaceae</taxon>
        <taxon>Kalanchoe</taxon>
    </lineage>
</organism>
<evidence type="ECO:0000256" key="2">
    <source>
        <dbReference type="ARBA" id="ARBA00022821"/>
    </source>
</evidence>
<dbReference type="PANTHER" id="PTHR23155:SF1228">
    <property type="entry name" value="NB-ARC DOMAIN CONTAINING PROTEIN, EXPRESSED"/>
    <property type="match status" value="1"/>
</dbReference>
<proteinExistence type="predicted"/>
<evidence type="ECO:0000259" key="4">
    <source>
        <dbReference type="Pfam" id="PF00931"/>
    </source>
</evidence>
<keyword evidence="2" id="KW-0611">Plant defense</keyword>
<dbReference type="SUPFAM" id="SSF52540">
    <property type="entry name" value="P-loop containing nucleoside triphosphate hydrolases"/>
    <property type="match status" value="1"/>
</dbReference>
<dbReference type="InterPro" id="IPR044974">
    <property type="entry name" value="Disease_R_plants"/>
</dbReference>
<evidence type="ECO:0000256" key="1">
    <source>
        <dbReference type="ARBA" id="ARBA00022737"/>
    </source>
</evidence>
<dbReference type="GO" id="GO:0043531">
    <property type="term" value="F:ADP binding"/>
    <property type="evidence" value="ECO:0007669"/>
    <property type="project" value="InterPro"/>
</dbReference>
<dbReference type="Proteomes" id="UP000594263">
    <property type="component" value="Unplaced"/>
</dbReference>
<dbReference type="PRINTS" id="PR00364">
    <property type="entry name" value="DISEASERSIST"/>
</dbReference>
<feature type="region of interest" description="Disordered" evidence="3">
    <location>
        <begin position="35"/>
        <end position="58"/>
    </location>
</feature>
<dbReference type="OMA" id="NFEFHAW"/>
<dbReference type="PANTHER" id="PTHR23155">
    <property type="entry name" value="DISEASE RESISTANCE PROTEIN RP"/>
    <property type="match status" value="1"/>
</dbReference>
<dbReference type="EnsemblPlants" id="Kaladp0734s0008.1.v1.1">
    <property type="protein sequence ID" value="Kaladp0734s0008.1.v1.1.CDS.1"/>
    <property type="gene ID" value="Kaladp0734s0008.v1.1"/>
</dbReference>
<keyword evidence="1" id="KW-0677">Repeat</keyword>
<dbReference type="Gene3D" id="3.40.50.300">
    <property type="entry name" value="P-loop containing nucleotide triphosphate hydrolases"/>
    <property type="match status" value="1"/>
</dbReference>
<evidence type="ECO:0000256" key="3">
    <source>
        <dbReference type="SAM" id="MobiDB-lite"/>
    </source>
</evidence>
<evidence type="ECO:0000259" key="5">
    <source>
        <dbReference type="Pfam" id="PF23559"/>
    </source>
</evidence>
<dbReference type="Pfam" id="PF23559">
    <property type="entry name" value="WHD_DRP"/>
    <property type="match status" value="1"/>
</dbReference>
<feature type="domain" description="Disease resistance protein winged helix" evidence="5">
    <location>
        <begin position="326"/>
        <end position="394"/>
    </location>
</feature>
<evidence type="ECO:0000313" key="7">
    <source>
        <dbReference type="Proteomes" id="UP000594263"/>
    </source>
</evidence>
<dbReference type="InterPro" id="IPR002182">
    <property type="entry name" value="NB-ARC"/>
</dbReference>
<evidence type="ECO:0000313" key="6">
    <source>
        <dbReference type="EnsemblPlants" id="Kaladp0734s0008.1.v1.1.CDS.1"/>
    </source>
</evidence>
<reference evidence="6" key="1">
    <citation type="submission" date="2021-01" db="UniProtKB">
        <authorList>
            <consortium name="EnsemblPlants"/>
        </authorList>
    </citation>
    <scope>IDENTIFICATION</scope>
</reference>